<dbReference type="Gene3D" id="3.30.1360.30">
    <property type="entry name" value="GAD-like domain"/>
    <property type="match status" value="1"/>
</dbReference>
<dbReference type="GO" id="GO:0005524">
    <property type="term" value="F:ATP binding"/>
    <property type="evidence" value="ECO:0007669"/>
    <property type="project" value="UniProtKB-KW"/>
</dbReference>
<keyword evidence="2" id="KW-0436">Ligase</keyword>
<dbReference type="InterPro" id="IPR002312">
    <property type="entry name" value="Asp/Asn-tRNA-synth_IIb"/>
</dbReference>
<keyword evidence="5" id="KW-0648">Protein biosynthesis</keyword>
<organism evidence="9">
    <name type="scientific">Oppiella nova</name>
    <dbReference type="NCBI Taxonomy" id="334625"/>
    <lineage>
        <taxon>Eukaryota</taxon>
        <taxon>Metazoa</taxon>
        <taxon>Ecdysozoa</taxon>
        <taxon>Arthropoda</taxon>
        <taxon>Chelicerata</taxon>
        <taxon>Arachnida</taxon>
        <taxon>Acari</taxon>
        <taxon>Acariformes</taxon>
        <taxon>Sarcoptiformes</taxon>
        <taxon>Oribatida</taxon>
        <taxon>Brachypylina</taxon>
        <taxon>Oppioidea</taxon>
        <taxon>Oppiidae</taxon>
        <taxon>Oppiella</taxon>
    </lineage>
</organism>
<evidence type="ECO:0000256" key="5">
    <source>
        <dbReference type="ARBA" id="ARBA00022917"/>
    </source>
</evidence>
<dbReference type="PANTHER" id="PTHR22594:SF5">
    <property type="entry name" value="ASPARTATE--TRNA LIGASE, MITOCHONDRIAL"/>
    <property type="match status" value="1"/>
</dbReference>
<dbReference type="GO" id="GO:0004815">
    <property type="term" value="F:aspartate-tRNA ligase activity"/>
    <property type="evidence" value="ECO:0007669"/>
    <property type="project" value="TreeGrafter"/>
</dbReference>
<gene>
    <name evidence="9" type="ORF">ONB1V03_LOCUS61</name>
</gene>
<keyword evidence="10" id="KW-1185">Reference proteome</keyword>
<feature type="domain" description="Aminoacyl-transfer RNA synthetases class-II family profile" evidence="8">
    <location>
        <begin position="33"/>
        <end position="256"/>
    </location>
</feature>
<accession>A0A7R9L8V9</accession>
<feature type="compositionally biased region" description="Basic and acidic residues" evidence="7">
    <location>
        <begin position="280"/>
        <end position="294"/>
    </location>
</feature>
<dbReference type="PROSITE" id="PS50862">
    <property type="entry name" value="AA_TRNA_LIGASE_II"/>
    <property type="match status" value="1"/>
</dbReference>
<evidence type="ECO:0000313" key="10">
    <source>
        <dbReference type="Proteomes" id="UP000728032"/>
    </source>
</evidence>
<evidence type="ECO:0000256" key="2">
    <source>
        <dbReference type="ARBA" id="ARBA00022598"/>
    </source>
</evidence>
<dbReference type="Pfam" id="PF00152">
    <property type="entry name" value="tRNA-synt_2"/>
    <property type="match status" value="1"/>
</dbReference>
<keyword evidence="6" id="KW-0030">Aminoacyl-tRNA synthetase</keyword>
<feature type="region of interest" description="Disordered" evidence="7">
    <location>
        <begin position="267"/>
        <end position="294"/>
    </location>
</feature>
<dbReference type="PANTHER" id="PTHR22594">
    <property type="entry name" value="ASPARTYL/LYSYL-TRNA SYNTHETASE"/>
    <property type="match status" value="1"/>
</dbReference>
<dbReference type="AlphaFoldDB" id="A0A7R9L8V9"/>
<evidence type="ECO:0000256" key="4">
    <source>
        <dbReference type="ARBA" id="ARBA00022840"/>
    </source>
</evidence>
<evidence type="ECO:0000256" key="1">
    <source>
        <dbReference type="ARBA" id="ARBA00006303"/>
    </source>
</evidence>
<dbReference type="GO" id="GO:0006422">
    <property type="term" value="P:aspartyl-tRNA aminoacylation"/>
    <property type="evidence" value="ECO:0007669"/>
    <property type="project" value="TreeGrafter"/>
</dbReference>
<evidence type="ECO:0000256" key="7">
    <source>
        <dbReference type="SAM" id="MobiDB-lite"/>
    </source>
</evidence>
<comment type="similarity">
    <text evidence="1">Belongs to the class-II aminoacyl-tRNA synthetase family. Type 1 subfamily.</text>
</comment>
<proteinExistence type="inferred from homology"/>
<dbReference type="Pfam" id="PF02938">
    <property type="entry name" value="GAD"/>
    <property type="match status" value="1"/>
</dbReference>
<protein>
    <recommendedName>
        <fullName evidence="8">Aminoacyl-transfer RNA synthetases class-II family profile domain-containing protein</fullName>
    </recommendedName>
</protein>
<dbReference type="EMBL" id="OC914826">
    <property type="protein sequence ID" value="CAD7636208.1"/>
    <property type="molecule type" value="Genomic_DNA"/>
</dbReference>
<dbReference type="InterPro" id="IPR045864">
    <property type="entry name" value="aa-tRNA-synth_II/BPL/LPL"/>
</dbReference>
<keyword evidence="3" id="KW-0547">Nucleotide-binding</keyword>
<name>A0A7R9L8V9_9ACAR</name>
<dbReference type="PRINTS" id="PR01042">
    <property type="entry name" value="TRNASYNTHASP"/>
</dbReference>
<dbReference type="Gene3D" id="3.30.930.10">
    <property type="entry name" value="Bira Bifunctional Protein, Domain 2"/>
    <property type="match status" value="1"/>
</dbReference>
<dbReference type="Proteomes" id="UP000728032">
    <property type="component" value="Unassembled WGS sequence"/>
</dbReference>
<dbReference type="InterPro" id="IPR006195">
    <property type="entry name" value="aa-tRNA-synth_II"/>
</dbReference>
<dbReference type="InterPro" id="IPR004115">
    <property type="entry name" value="GAD-like_sf"/>
</dbReference>
<evidence type="ECO:0000256" key="6">
    <source>
        <dbReference type="ARBA" id="ARBA00023146"/>
    </source>
</evidence>
<keyword evidence="4" id="KW-0067">ATP-binding</keyword>
<reference evidence="9" key="1">
    <citation type="submission" date="2020-11" db="EMBL/GenBank/DDBJ databases">
        <authorList>
            <person name="Tran Van P."/>
        </authorList>
    </citation>
    <scope>NUCLEOTIDE SEQUENCE</scope>
</reference>
<evidence type="ECO:0000259" key="8">
    <source>
        <dbReference type="PROSITE" id="PS50862"/>
    </source>
</evidence>
<dbReference type="InterPro" id="IPR004364">
    <property type="entry name" value="Aa-tRNA-synt_II"/>
</dbReference>
<dbReference type="SUPFAM" id="SSF55681">
    <property type="entry name" value="Class II aaRS and biotin synthetases"/>
    <property type="match status" value="1"/>
</dbReference>
<dbReference type="InterPro" id="IPR029351">
    <property type="entry name" value="GAD_dom"/>
</dbReference>
<dbReference type="EMBL" id="CAJPVJ010000001">
    <property type="protein sequence ID" value="CAG2155799.1"/>
    <property type="molecule type" value="Genomic_DNA"/>
</dbReference>
<sequence length="294" mass="32702">MVSFKSSSIQIPQKHLQLQIKHVQNMTLSSKYLQAQQKILKAVLLHFVYQEQVHCHVAKLMNTLNSLEFMVRKAWLILKSMNLKKRVGAENGDIVFFGADKAKVVNDAIGALRIKIGHDMNMSTTEWAPLWVVDFPMFEETDDGKWTSVHHPFTLPKSSVEEVKSNPGAALSVAYDMVLNGTEIGGGSLRIYTLEMQKAIFEALGIGEEEAEEKFSFLLNALKFGAPPHGGLAFGLDRLVMLMTGSSSIRDVIAFPKTKTAECPLTQAPAPVEPNQLRDLGIRLREKPKAEEAK</sequence>
<dbReference type="OrthoDB" id="439710at2759"/>
<dbReference type="GO" id="GO:0005737">
    <property type="term" value="C:cytoplasm"/>
    <property type="evidence" value="ECO:0007669"/>
    <property type="project" value="InterPro"/>
</dbReference>
<evidence type="ECO:0000313" key="9">
    <source>
        <dbReference type="EMBL" id="CAD7636208.1"/>
    </source>
</evidence>
<evidence type="ECO:0000256" key="3">
    <source>
        <dbReference type="ARBA" id="ARBA00022741"/>
    </source>
</evidence>